<evidence type="ECO:0000313" key="2">
    <source>
        <dbReference type="Proteomes" id="UP000887575"/>
    </source>
</evidence>
<keyword evidence="1" id="KW-1133">Transmembrane helix</keyword>
<proteinExistence type="predicted"/>
<name>A0AAF3FQK0_9BILA</name>
<sequence length="601" mass="66119">MRNLRPIYCWTRSCRRISKTIPIYKKLPENGKYQGSLGNQGKNTVQKKGFFDDYVKQMGDLSKGLVDSTSDFTTKSYEKISASAGEMGKMIDQTVTKSKEMAESTLDLTKKGLEQLGESASEAAQMTLDKSKELAEKSREIAESTADLTSKSFEKLSESVSSAAQTSFDKSKEILESTSDYTMKSFEKLGETTASAMETTMNKTKELAESTTKTIGEMSTGAFEKTKEFAEESSKTAGKIYDGMTTIAQTSFNKTKEIASSAADSSMKSLEKFGEAAASTTQSTLEKSQEIVESASKTLSKTYDQTTSMAQSTFQSVNSQIGPTLQSLHKTSKAVLASKSVQESMKQVNNLYKSMPSISIKIEVKKPTVETPTSGVTELEKKPESRLVPSYKRVQSLFKETTSTQLTRIREAALTKVENKFQSFSLISKVWKGFLYLPSSISPLKSLREKLTEKIHKFGNLTRGLTGYYVGDGWKHDIDHSQAASSAIEHFVDMTVIQLSHHLHHVTVIAVFAAALSTSFEIKRGFKLDRKNETNRHKLETTGHVISSFGGSYLGSKVGSLIGEALMPGLGTLFFGILGAFHCSTASIFTTKLLVEKFLKK</sequence>
<dbReference type="WBParaSite" id="MBELARI_LOCUS9477">
    <property type="protein sequence ID" value="MBELARI_LOCUS9477"/>
    <property type="gene ID" value="MBELARI_LOCUS9477"/>
</dbReference>
<dbReference type="Gene3D" id="1.10.287.700">
    <property type="entry name" value="Helix hairpin bin"/>
    <property type="match status" value="1"/>
</dbReference>
<keyword evidence="2" id="KW-1185">Reference proteome</keyword>
<evidence type="ECO:0000256" key="1">
    <source>
        <dbReference type="SAM" id="Phobius"/>
    </source>
</evidence>
<dbReference type="AlphaFoldDB" id="A0AAF3FQK0"/>
<protein>
    <submittedName>
        <fullName evidence="3">Uncharacterized protein</fullName>
    </submittedName>
</protein>
<keyword evidence="1" id="KW-0472">Membrane</keyword>
<evidence type="ECO:0000313" key="3">
    <source>
        <dbReference type="WBParaSite" id="MBELARI_LOCUS9477"/>
    </source>
</evidence>
<reference evidence="3" key="1">
    <citation type="submission" date="2024-02" db="UniProtKB">
        <authorList>
            <consortium name="WormBaseParasite"/>
        </authorList>
    </citation>
    <scope>IDENTIFICATION</scope>
</reference>
<dbReference type="Proteomes" id="UP000887575">
    <property type="component" value="Unassembled WGS sequence"/>
</dbReference>
<keyword evidence="1" id="KW-0812">Transmembrane</keyword>
<organism evidence="2 3">
    <name type="scientific">Mesorhabditis belari</name>
    <dbReference type="NCBI Taxonomy" id="2138241"/>
    <lineage>
        <taxon>Eukaryota</taxon>
        <taxon>Metazoa</taxon>
        <taxon>Ecdysozoa</taxon>
        <taxon>Nematoda</taxon>
        <taxon>Chromadorea</taxon>
        <taxon>Rhabditida</taxon>
        <taxon>Rhabditina</taxon>
        <taxon>Rhabditomorpha</taxon>
        <taxon>Rhabditoidea</taxon>
        <taxon>Rhabditidae</taxon>
        <taxon>Mesorhabditinae</taxon>
        <taxon>Mesorhabditis</taxon>
    </lineage>
</organism>
<accession>A0AAF3FQK0</accession>
<feature type="transmembrane region" description="Helical" evidence="1">
    <location>
        <begin position="574"/>
        <end position="595"/>
    </location>
</feature>